<organism evidence="1 2">
    <name type="scientific">Peptoanaerobacter stomatis</name>
    <dbReference type="NCBI Taxonomy" id="796937"/>
    <lineage>
        <taxon>Bacteria</taxon>
        <taxon>Bacillati</taxon>
        <taxon>Bacillota</taxon>
        <taxon>Clostridia</taxon>
        <taxon>Peptostreptococcales</taxon>
        <taxon>Filifactoraceae</taxon>
        <taxon>Peptoanaerobacter</taxon>
    </lineage>
</organism>
<evidence type="ECO:0000313" key="2">
    <source>
        <dbReference type="Proteomes" id="UP000005244"/>
    </source>
</evidence>
<sequence length="46" mass="5433">MKKVKKIPGIQCFQVKNYFLSDKVGILYSISNKTIKVYDKFMEKET</sequence>
<evidence type="ECO:0000313" key="1">
    <source>
        <dbReference type="EMBL" id="EJU21470.1"/>
    </source>
</evidence>
<dbReference type="Proteomes" id="UP000005244">
    <property type="component" value="Unassembled WGS sequence"/>
</dbReference>
<name>J6H8C3_9FIRM</name>
<gene>
    <name evidence="1" type="ORF">HMPREF1143_0285</name>
</gene>
<dbReference type="AlphaFoldDB" id="J6H8C3"/>
<reference evidence="1 2" key="1">
    <citation type="submission" date="2012-07" db="EMBL/GenBank/DDBJ databases">
        <authorList>
            <person name="Durkin A.S."/>
            <person name="McCorrison J."/>
            <person name="Torralba M."/>
            <person name="Gillis M."/>
            <person name="Methe B."/>
            <person name="Sutton G."/>
            <person name="Nelson K.E."/>
        </authorList>
    </citation>
    <scope>NUCLEOTIDE SEQUENCE [LARGE SCALE GENOMIC DNA]</scope>
    <source>
        <strain evidence="1 2">OBRC8</strain>
    </source>
</reference>
<proteinExistence type="predicted"/>
<protein>
    <submittedName>
        <fullName evidence="1">Uncharacterized protein</fullName>
    </submittedName>
</protein>
<keyword evidence="2" id="KW-1185">Reference proteome</keyword>
<dbReference type="EMBL" id="ALNK01000027">
    <property type="protein sequence ID" value="EJU21470.1"/>
    <property type="molecule type" value="Genomic_DNA"/>
</dbReference>
<accession>J6H8C3</accession>
<comment type="caution">
    <text evidence="1">The sequence shown here is derived from an EMBL/GenBank/DDBJ whole genome shotgun (WGS) entry which is preliminary data.</text>
</comment>